<name>A0A6A6TSQ5_9PEZI</name>
<reference evidence="1" key="1">
    <citation type="journal article" date="2020" name="Stud. Mycol.">
        <title>101 Dothideomycetes genomes: a test case for predicting lifestyles and emergence of pathogens.</title>
        <authorList>
            <person name="Haridas S."/>
            <person name="Albert R."/>
            <person name="Binder M."/>
            <person name="Bloem J."/>
            <person name="Labutti K."/>
            <person name="Salamov A."/>
            <person name="Andreopoulos B."/>
            <person name="Baker S."/>
            <person name="Barry K."/>
            <person name="Bills G."/>
            <person name="Bluhm B."/>
            <person name="Cannon C."/>
            <person name="Castanera R."/>
            <person name="Culley D."/>
            <person name="Daum C."/>
            <person name="Ezra D."/>
            <person name="Gonzalez J."/>
            <person name="Henrissat B."/>
            <person name="Kuo A."/>
            <person name="Liang C."/>
            <person name="Lipzen A."/>
            <person name="Lutzoni F."/>
            <person name="Magnuson J."/>
            <person name="Mondo S."/>
            <person name="Nolan M."/>
            <person name="Ohm R."/>
            <person name="Pangilinan J."/>
            <person name="Park H.-J."/>
            <person name="Ramirez L."/>
            <person name="Alfaro M."/>
            <person name="Sun H."/>
            <person name="Tritt A."/>
            <person name="Yoshinaga Y."/>
            <person name="Zwiers L.-H."/>
            <person name="Turgeon B."/>
            <person name="Goodwin S."/>
            <person name="Spatafora J."/>
            <person name="Crous P."/>
            <person name="Grigoriev I."/>
        </authorList>
    </citation>
    <scope>NUCLEOTIDE SEQUENCE</scope>
    <source>
        <strain evidence="1">CBS 115976</strain>
    </source>
</reference>
<evidence type="ECO:0000313" key="2">
    <source>
        <dbReference type="Proteomes" id="UP000799302"/>
    </source>
</evidence>
<sequence length="434" mass="50132">MGPYGPLPTLPALNIEANPPQLDAQEDGYSDVLLGLSNIQPTDLSNITLPRLKYAVMLPSFVGHFPQLKKFLISYKCLVLDKDDVDLNIILSDSKEVGLFEKELVSLHERCPSQFGPTRLTESEQVDRSFLPKINLVNLYDLLPPQLQKQVTPDDTSNLLEIGGKFKYQGLKKLASAEKLDHDYCLWLDSEAMVVQPFHMREVFDNFVKAPVMFTSRIGITELQHGILRDALAILGRSQDSFGARYFNLESEQWIIEKEVVQDMFDWVAKAHESNFYDVYWNTPGEWVFEICIYYAHIAARKLETVNSIFTKYRVLETERELVRFGLAPVMKHVEHIGGTGFLESIGRMMVAPEYQPQLSNFMQYYNQRFQRIYDLEIGTREAMHKFIKETPLYMLICGTPDVITWWKDFFVFNEDGSYTIDETKPKDPEKYIA</sequence>
<proteinExistence type="predicted"/>
<dbReference type="AlphaFoldDB" id="A0A6A6TSQ5"/>
<accession>A0A6A6TSQ5</accession>
<evidence type="ECO:0000313" key="1">
    <source>
        <dbReference type="EMBL" id="KAF2663109.1"/>
    </source>
</evidence>
<gene>
    <name evidence="1" type="ORF">BT63DRAFT_419302</name>
</gene>
<dbReference type="OrthoDB" id="3633556at2759"/>
<organism evidence="1 2">
    <name type="scientific">Microthyrium microscopicum</name>
    <dbReference type="NCBI Taxonomy" id="703497"/>
    <lineage>
        <taxon>Eukaryota</taxon>
        <taxon>Fungi</taxon>
        <taxon>Dikarya</taxon>
        <taxon>Ascomycota</taxon>
        <taxon>Pezizomycotina</taxon>
        <taxon>Dothideomycetes</taxon>
        <taxon>Dothideomycetes incertae sedis</taxon>
        <taxon>Microthyriales</taxon>
        <taxon>Microthyriaceae</taxon>
        <taxon>Microthyrium</taxon>
    </lineage>
</organism>
<keyword evidence="2" id="KW-1185">Reference proteome</keyword>
<dbReference type="Proteomes" id="UP000799302">
    <property type="component" value="Unassembled WGS sequence"/>
</dbReference>
<dbReference type="EMBL" id="MU004248">
    <property type="protein sequence ID" value="KAF2663109.1"/>
    <property type="molecule type" value="Genomic_DNA"/>
</dbReference>
<protein>
    <submittedName>
        <fullName evidence="1">Uncharacterized protein</fullName>
    </submittedName>
</protein>